<feature type="domain" description="HAMP" evidence="8">
    <location>
        <begin position="90"/>
        <end position="137"/>
    </location>
</feature>
<keyword evidence="5" id="KW-0547">Nucleotide-binding</keyword>
<organism evidence="9 10">
    <name type="scientific">Methanospirillum lacunae</name>
    <dbReference type="NCBI Taxonomy" id="668570"/>
    <lineage>
        <taxon>Archaea</taxon>
        <taxon>Methanobacteriati</taxon>
        <taxon>Methanobacteriota</taxon>
        <taxon>Stenosarchaea group</taxon>
        <taxon>Methanomicrobia</taxon>
        <taxon>Methanomicrobiales</taxon>
        <taxon>Methanospirillaceae</taxon>
        <taxon>Methanospirillum</taxon>
    </lineage>
</organism>
<dbReference type="GO" id="GO:0005524">
    <property type="term" value="F:ATP binding"/>
    <property type="evidence" value="ECO:0007669"/>
    <property type="project" value="UniProtKB-KW"/>
</dbReference>
<dbReference type="InterPro" id="IPR036890">
    <property type="entry name" value="HATPase_C_sf"/>
</dbReference>
<dbReference type="Pfam" id="PF07568">
    <property type="entry name" value="HisKA_2"/>
    <property type="match status" value="1"/>
</dbReference>
<evidence type="ECO:0000256" key="5">
    <source>
        <dbReference type="ARBA" id="ARBA00022741"/>
    </source>
</evidence>
<evidence type="ECO:0000259" key="8">
    <source>
        <dbReference type="PROSITE" id="PS50885"/>
    </source>
</evidence>
<dbReference type="SMART" id="SM00091">
    <property type="entry name" value="PAS"/>
    <property type="match status" value="1"/>
</dbReference>
<dbReference type="GO" id="GO:0007165">
    <property type="term" value="P:signal transduction"/>
    <property type="evidence" value="ECO:0007669"/>
    <property type="project" value="InterPro"/>
</dbReference>
<dbReference type="Proteomes" id="UP000245657">
    <property type="component" value="Unassembled WGS sequence"/>
</dbReference>
<dbReference type="SUPFAM" id="SSF55874">
    <property type="entry name" value="ATPase domain of HSP90 chaperone/DNA topoisomerase II/histidine kinase"/>
    <property type="match status" value="1"/>
</dbReference>
<keyword evidence="10" id="KW-1185">Reference proteome</keyword>
<dbReference type="PANTHER" id="PTHR41523:SF8">
    <property type="entry name" value="ETHYLENE RESPONSE SENSOR PROTEIN"/>
    <property type="match status" value="1"/>
</dbReference>
<keyword evidence="3" id="KW-0597">Phosphoprotein</keyword>
<dbReference type="GeneID" id="97549984"/>
<evidence type="ECO:0000256" key="6">
    <source>
        <dbReference type="ARBA" id="ARBA00022777"/>
    </source>
</evidence>
<comment type="catalytic activity">
    <reaction evidence="1">
        <text>ATP + protein L-histidine = ADP + protein N-phospho-L-histidine.</text>
        <dbReference type="EC" id="2.7.13.3"/>
    </reaction>
</comment>
<sequence>MIIPKKNNLPSNAEDEAPESDLKQALNLISSVIQTRGNIPDILPGTQEEQILLRSILMTLKSSQYHLLEISDGKLDSNIELRGTFGGALKHLQSNLRHLTWKTQAIAKGDFSQKIDFLHDFSVAFNSMVQELEDAKKTLLLKNNEIQEVNRSLFISTEQYKSLILTSPISICVINNETVLLANPAFLKLLHISDEKQVVSNSFIQYIHPDKIDHFLEQMSLYGEHEVNWNHFEEEMICENGEVINTEFVVTDIIFENKPSILFFIYDITTRKKHELQILNSLQEKEILLKEVYHRVKNNLQIIWSLLSIQSRQVKDETVKVYFIECQNRIKSLALLHENLYRTDNLRDINYGQYLTQITTNLVQNYCYNSKNILLEIEAFDTTIPLSHAVPCSLIVNEMVTNSLKYAFNETGKGTIRILFQYDHANKIYFLDYRDSGPGFPDEIIPHQTKSLGIQLIYGLTKQLKGTVFQENDNGVHYIIKFPFNPDQDEI</sequence>
<dbReference type="PROSITE" id="PS50885">
    <property type="entry name" value="HAMP"/>
    <property type="match status" value="1"/>
</dbReference>
<comment type="caution">
    <text evidence="9">The sequence shown here is derived from an EMBL/GenBank/DDBJ whole genome shotgun (WGS) entry which is preliminary data.</text>
</comment>
<dbReference type="RefSeq" id="WP_109967910.1">
    <property type="nucleotide sequence ID" value="NZ_CP176093.1"/>
</dbReference>
<keyword evidence="4" id="KW-0808">Transferase</keyword>
<dbReference type="EC" id="2.7.13.3" evidence="2"/>
<dbReference type="AlphaFoldDB" id="A0A2V2N696"/>
<accession>A0A2V2N696</accession>
<evidence type="ECO:0000256" key="2">
    <source>
        <dbReference type="ARBA" id="ARBA00012438"/>
    </source>
</evidence>
<dbReference type="GO" id="GO:0006355">
    <property type="term" value="P:regulation of DNA-templated transcription"/>
    <property type="evidence" value="ECO:0007669"/>
    <property type="project" value="InterPro"/>
</dbReference>
<gene>
    <name evidence="9" type="ORF">DK846_05380</name>
</gene>
<evidence type="ECO:0000313" key="9">
    <source>
        <dbReference type="EMBL" id="PWR73256.1"/>
    </source>
</evidence>
<dbReference type="InterPro" id="IPR011495">
    <property type="entry name" value="Sig_transdc_His_kin_sub2_dim/P"/>
</dbReference>
<dbReference type="InterPro" id="IPR003594">
    <property type="entry name" value="HATPase_dom"/>
</dbReference>
<evidence type="ECO:0000256" key="1">
    <source>
        <dbReference type="ARBA" id="ARBA00000085"/>
    </source>
</evidence>
<dbReference type="Pfam" id="PF00989">
    <property type="entry name" value="PAS"/>
    <property type="match status" value="1"/>
</dbReference>
<proteinExistence type="predicted"/>
<dbReference type="InterPro" id="IPR003660">
    <property type="entry name" value="HAMP_dom"/>
</dbReference>
<dbReference type="CDD" id="cd06225">
    <property type="entry name" value="HAMP"/>
    <property type="match status" value="1"/>
</dbReference>
<evidence type="ECO:0000313" key="10">
    <source>
        <dbReference type="Proteomes" id="UP000245657"/>
    </source>
</evidence>
<dbReference type="InterPro" id="IPR000014">
    <property type="entry name" value="PAS"/>
</dbReference>
<evidence type="ECO:0000256" key="7">
    <source>
        <dbReference type="ARBA" id="ARBA00022840"/>
    </source>
</evidence>
<dbReference type="Gene3D" id="3.30.450.20">
    <property type="entry name" value="PAS domain"/>
    <property type="match status" value="1"/>
</dbReference>
<dbReference type="InterPro" id="IPR035965">
    <property type="entry name" value="PAS-like_dom_sf"/>
</dbReference>
<dbReference type="NCBIfam" id="TIGR00229">
    <property type="entry name" value="sensory_box"/>
    <property type="match status" value="1"/>
</dbReference>
<dbReference type="Pfam" id="PF02518">
    <property type="entry name" value="HATPase_c"/>
    <property type="match status" value="1"/>
</dbReference>
<dbReference type="InterPro" id="IPR013767">
    <property type="entry name" value="PAS_fold"/>
</dbReference>
<dbReference type="GO" id="GO:0004673">
    <property type="term" value="F:protein histidine kinase activity"/>
    <property type="evidence" value="ECO:0007669"/>
    <property type="project" value="UniProtKB-EC"/>
</dbReference>
<evidence type="ECO:0000256" key="4">
    <source>
        <dbReference type="ARBA" id="ARBA00022679"/>
    </source>
</evidence>
<keyword evidence="7" id="KW-0067">ATP-binding</keyword>
<dbReference type="CDD" id="cd00130">
    <property type="entry name" value="PAS"/>
    <property type="match status" value="1"/>
</dbReference>
<dbReference type="SUPFAM" id="SSF55785">
    <property type="entry name" value="PYP-like sensor domain (PAS domain)"/>
    <property type="match status" value="1"/>
</dbReference>
<dbReference type="PANTHER" id="PTHR41523">
    <property type="entry name" value="TWO-COMPONENT SYSTEM SENSOR PROTEIN"/>
    <property type="match status" value="1"/>
</dbReference>
<dbReference type="GO" id="GO:0016020">
    <property type="term" value="C:membrane"/>
    <property type="evidence" value="ECO:0007669"/>
    <property type="project" value="InterPro"/>
</dbReference>
<evidence type="ECO:0000256" key="3">
    <source>
        <dbReference type="ARBA" id="ARBA00022553"/>
    </source>
</evidence>
<keyword evidence="6" id="KW-0418">Kinase</keyword>
<reference evidence="9 10" key="1">
    <citation type="submission" date="2018-05" db="EMBL/GenBank/DDBJ databases">
        <title>Draft genome of Methanospirillum lacunae Ki8-1.</title>
        <authorList>
            <person name="Dueholm M.S."/>
            <person name="Nielsen P.H."/>
            <person name="Bakmann L.F."/>
            <person name="Otzen D.E."/>
        </authorList>
    </citation>
    <scope>NUCLEOTIDE SEQUENCE [LARGE SCALE GENOMIC DNA]</scope>
    <source>
        <strain evidence="9 10">Ki8-1</strain>
    </source>
</reference>
<dbReference type="EMBL" id="QGMY01000003">
    <property type="protein sequence ID" value="PWR73256.1"/>
    <property type="molecule type" value="Genomic_DNA"/>
</dbReference>
<protein>
    <recommendedName>
        <fullName evidence="2">histidine kinase</fullName>
        <ecNumber evidence="2">2.7.13.3</ecNumber>
    </recommendedName>
</protein>
<name>A0A2V2N696_9EURY</name>
<dbReference type="Gene3D" id="3.30.565.10">
    <property type="entry name" value="Histidine kinase-like ATPase, C-terminal domain"/>
    <property type="match status" value="1"/>
</dbReference>